<accession>A0ABS8LYF8</accession>
<dbReference type="Pfam" id="PF00717">
    <property type="entry name" value="Peptidase_S24"/>
    <property type="match status" value="1"/>
</dbReference>
<dbReference type="InterPro" id="IPR015927">
    <property type="entry name" value="Peptidase_S24_S26A/B/C"/>
</dbReference>
<dbReference type="Proteomes" id="UP001430700">
    <property type="component" value="Unassembled WGS sequence"/>
</dbReference>
<evidence type="ECO:0000313" key="3">
    <source>
        <dbReference type="Proteomes" id="UP001430700"/>
    </source>
</evidence>
<organism evidence="2 3">
    <name type="scientific">Flavobacterium lipolyticum</name>
    <dbReference type="NCBI Taxonomy" id="2893754"/>
    <lineage>
        <taxon>Bacteria</taxon>
        <taxon>Pseudomonadati</taxon>
        <taxon>Bacteroidota</taxon>
        <taxon>Flavobacteriia</taxon>
        <taxon>Flavobacteriales</taxon>
        <taxon>Flavobacteriaceae</taxon>
        <taxon>Flavobacterium</taxon>
    </lineage>
</organism>
<gene>
    <name evidence="2" type="ORF">LNQ34_04215</name>
</gene>
<evidence type="ECO:0000313" key="2">
    <source>
        <dbReference type="EMBL" id="MCC9016973.1"/>
    </source>
</evidence>
<dbReference type="EMBL" id="JAJJMN010000001">
    <property type="protein sequence ID" value="MCC9016973.1"/>
    <property type="molecule type" value="Genomic_DNA"/>
</dbReference>
<dbReference type="RefSeq" id="WP_229998767.1">
    <property type="nucleotide sequence ID" value="NZ_JAJJMN010000001.1"/>
</dbReference>
<dbReference type="Gene3D" id="1.10.260.40">
    <property type="entry name" value="lambda repressor-like DNA-binding domains"/>
    <property type="match status" value="1"/>
</dbReference>
<dbReference type="Gene3D" id="2.10.109.10">
    <property type="entry name" value="Umud Fragment, subunit A"/>
    <property type="match status" value="1"/>
</dbReference>
<reference evidence="2" key="1">
    <citation type="submission" date="2021-11" db="EMBL/GenBank/DDBJ databases">
        <title>Description of novel Flavobacterium species.</title>
        <authorList>
            <person name="Saticioglu I.B."/>
            <person name="Ay H."/>
            <person name="Altun S."/>
            <person name="Duman M."/>
        </authorList>
    </citation>
    <scope>NUCLEOTIDE SEQUENCE</scope>
    <source>
        <strain evidence="2">F-126</strain>
    </source>
</reference>
<comment type="caution">
    <text evidence="2">The sequence shown here is derived from an EMBL/GenBank/DDBJ whole genome shotgun (WGS) entry which is preliminary data.</text>
</comment>
<proteinExistence type="predicted"/>
<sequence length="228" mass="26697">MDLKEIVETIKKHNITAYEIAKSTLLTEVGINKILNGSSQNPRKSTLKMLEEFLTNYPNNKNSITQQNITSNANNLLFSTNVMHVPLVNQYAYAGYMNGFNDPEFIEELPKIPFIVEKEHKGEYMCFEVKGDSMDDGTHESYLERDILLCRNVRRDFWKSKLHIDKWDFVIIDKNSGICVKRIIKHDVENGIITCHSLNDYYEDFDIDLRNVSKIFNIVDIQRKRNRR</sequence>
<name>A0ABS8LYF8_9FLAO</name>
<dbReference type="InterPro" id="IPR010982">
    <property type="entry name" value="Lambda_DNA-bd_dom_sf"/>
</dbReference>
<dbReference type="SUPFAM" id="SSF51306">
    <property type="entry name" value="LexA/Signal peptidase"/>
    <property type="match status" value="1"/>
</dbReference>
<feature type="domain" description="Peptidase S24/S26A/S26B/S26C" evidence="1">
    <location>
        <begin position="106"/>
        <end position="210"/>
    </location>
</feature>
<protein>
    <recommendedName>
        <fullName evidence="1">Peptidase S24/S26A/S26B/S26C domain-containing protein</fullName>
    </recommendedName>
</protein>
<evidence type="ECO:0000259" key="1">
    <source>
        <dbReference type="Pfam" id="PF00717"/>
    </source>
</evidence>
<dbReference type="InterPro" id="IPR036286">
    <property type="entry name" value="LexA/Signal_pep-like_sf"/>
</dbReference>
<keyword evidence="3" id="KW-1185">Reference proteome</keyword>